<evidence type="ECO:0000256" key="4">
    <source>
        <dbReference type="SAM" id="Coils"/>
    </source>
</evidence>
<feature type="domain" description="SH3" evidence="6">
    <location>
        <begin position="289"/>
        <end position="349"/>
    </location>
</feature>
<evidence type="ECO:0000259" key="6">
    <source>
        <dbReference type="PROSITE" id="PS50002"/>
    </source>
</evidence>
<dbReference type="Proteomes" id="UP000241769">
    <property type="component" value="Unassembled WGS sequence"/>
</dbReference>
<keyword evidence="2" id="KW-0727">SH2 domain</keyword>
<dbReference type="SMART" id="SM00326">
    <property type="entry name" value="SH3"/>
    <property type="match status" value="2"/>
</dbReference>
<dbReference type="InterPro" id="IPR043539">
    <property type="entry name" value="Grb2-like"/>
</dbReference>
<sequence>MLTRSASEMDGSLNRRNRSPSVLQSFADKFRSPPKQRRNSVGDGPISPISSPNETQMYPPPLPLDNLPPSPRSLSPKEEGRGDFSPRKGMMKRLNINTTRILPSMKALKFRNRSQSDTTATDGTKEAEVRTREDTMKHKMTDLINQVHEDRLQTYDTITRLTSTAAEDSAWINFLESQLDGVKSGCVPSREGMITELINRLAVSEQECREQRRKCTELTMRVKELEGQLEKKSFSEPSTPILKPKPIFNARHTVSLEKTPLSSSFQSDLFFPDVPTQEPSKHWSPLTKRNRPSLVARCDYYPGVASHLKFHEGDLLFVRDRSADGWWTAEDLAGNIGKVPRNYVVDLEKLPKETMKAKGDFAPDFPGDVRLWEGCRVNVLRREDDWWIVEVDESIGYAPSNFLEAEKSQ</sequence>
<dbReference type="InterPro" id="IPR036028">
    <property type="entry name" value="SH3-like_dom_sf"/>
</dbReference>
<comment type="caution">
    <text evidence="7">The sequence shown here is derived from an EMBL/GenBank/DDBJ whole genome shotgun (WGS) entry which is preliminary data.</text>
</comment>
<protein>
    <recommendedName>
        <fullName evidence="6">SH3 domain-containing protein</fullName>
    </recommendedName>
</protein>
<keyword evidence="1 3" id="KW-0728">SH3 domain</keyword>
<dbReference type="InParanoid" id="A0A2P6N269"/>
<keyword evidence="4" id="KW-0175">Coiled coil</keyword>
<feature type="region of interest" description="Disordered" evidence="5">
    <location>
        <begin position="1"/>
        <end position="92"/>
    </location>
</feature>
<evidence type="ECO:0000313" key="8">
    <source>
        <dbReference type="Proteomes" id="UP000241769"/>
    </source>
</evidence>
<evidence type="ECO:0000256" key="2">
    <source>
        <dbReference type="ARBA" id="ARBA00022999"/>
    </source>
</evidence>
<dbReference type="OrthoDB" id="5983572at2759"/>
<reference evidence="7 8" key="1">
    <citation type="journal article" date="2018" name="Genome Biol. Evol.">
        <title>Multiple Roots of Fruiting Body Formation in Amoebozoa.</title>
        <authorList>
            <person name="Hillmann F."/>
            <person name="Forbes G."/>
            <person name="Novohradska S."/>
            <person name="Ferling I."/>
            <person name="Riege K."/>
            <person name="Groth M."/>
            <person name="Westermann M."/>
            <person name="Marz M."/>
            <person name="Spaller T."/>
            <person name="Winckler T."/>
            <person name="Schaap P."/>
            <person name="Glockner G."/>
        </authorList>
    </citation>
    <scope>NUCLEOTIDE SEQUENCE [LARGE SCALE GENOMIC DNA]</scope>
    <source>
        <strain evidence="7 8">Jena</strain>
    </source>
</reference>
<dbReference type="PROSITE" id="PS50002">
    <property type="entry name" value="SH3"/>
    <property type="match status" value="2"/>
</dbReference>
<dbReference type="SUPFAM" id="SSF50044">
    <property type="entry name" value="SH3-domain"/>
    <property type="match status" value="2"/>
</dbReference>
<evidence type="ECO:0000256" key="3">
    <source>
        <dbReference type="PROSITE-ProRule" id="PRU00192"/>
    </source>
</evidence>
<feature type="compositionally biased region" description="Basic and acidic residues" evidence="5">
    <location>
        <begin position="75"/>
        <end position="86"/>
    </location>
</feature>
<dbReference type="PANTHER" id="PTHR46037">
    <property type="entry name" value="PROTEIN ENHANCER OF SEVENLESS 2B"/>
    <property type="match status" value="1"/>
</dbReference>
<dbReference type="Gene3D" id="2.30.30.40">
    <property type="entry name" value="SH3 Domains"/>
    <property type="match status" value="2"/>
</dbReference>
<feature type="domain" description="SH3" evidence="6">
    <location>
        <begin position="350"/>
        <end position="408"/>
    </location>
</feature>
<gene>
    <name evidence="7" type="ORF">PROFUN_13772</name>
</gene>
<evidence type="ECO:0000256" key="1">
    <source>
        <dbReference type="ARBA" id="ARBA00022443"/>
    </source>
</evidence>
<name>A0A2P6N269_9EUKA</name>
<dbReference type="EMBL" id="MDYQ01000244">
    <property type="protein sequence ID" value="PRP78042.1"/>
    <property type="molecule type" value="Genomic_DNA"/>
</dbReference>
<dbReference type="AlphaFoldDB" id="A0A2P6N269"/>
<evidence type="ECO:0000313" key="7">
    <source>
        <dbReference type="EMBL" id="PRP78042.1"/>
    </source>
</evidence>
<dbReference type="Pfam" id="PF14604">
    <property type="entry name" value="SH3_9"/>
    <property type="match status" value="1"/>
</dbReference>
<proteinExistence type="predicted"/>
<keyword evidence="8" id="KW-1185">Reference proteome</keyword>
<dbReference type="STRING" id="1890364.A0A2P6N269"/>
<feature type="coiled-coil region" evidence="4">
    <location>
        <begin position="194"/>
        <end position="228"/>
    </location>
</feature>
<dbReference type="CDD" id="cd00174">
    <property type="entry name" value="SH3"/>
    <property type="match status" value="1"/>
</dbReference>
<evidence type="ECO:0000256" key="5">
    <source>
        <dbReference type="SAM" id="MobiDB-lite"/>
    </source>
</evidence>
<feature type="compositionally biased region" description="Pro residues" evidence="5">
    <location>
        <begin position="58"/>
        <end position="71"/>
    </location>
</feature>
<dbReference type="InterPro" id="IPR001452">
    <property type="entry name" value="SH3_domain"/>
</dbReference>
<organism evidence="7 8">
    <name type="scientific">Planoprotostelium fungivorum</name>
    <dbReference type="NCBI Taxonomy" id="1890364"/>
    <lineage>
        <taxon>Eukaryota</taxon>
        <taxon>Amoebozoa</taxon>
        <taxon>Evosea</taxon>
        <taxon>Variosea</taxon>
        <taxon>Cavosteliida</taxon>
        <taxon>Cavosteliaceae</taxon>
        <taxon>Planoprotostelium</taxon>
    </lineage>
</organism>
<accession>A0A2P6N269</accession>